<keyword evidence="17" id="KW-0670">Pyruvate</keyword>
<keyword evidence="13" id="KW-0418">Kinase</keyword>
<dbReference type="InterPro" id="IPR006318">
    <property type="entry name" value="PTS_EI-like"/>
</dbReference>
<comment type="cofactor">
    <cofactor evidence="2">
        <name>Mg(2+)</name>
        <dbReference type="ChEBI" id="CHEBI:18420"/>
    </cofactor>
</comment>
<keyword evidence="18" id="KW-1185">Reference proteome</keyword>
<dbReference type="AlphaFoldDB" id="A0A017TAV1"/>
<dbReference type="SUPFAM" id="SSF51621">
    <property type="entry name" value="Phosphoenolpyruvate/pyruvate domain"/>
    <property type="match status" value="1"/>
</dbReference>
<dbReference type="InterPro" id="IPR036637">
    <property type="entry name" value="Phosphohistidine_dom_sf"/>
</dbReference>
<dbReference type="InterPro" id="IPR036618">
    <property type="entry name" value="PtsI_HPr-bd_sf"/>
</dbReference>
<dbReference type="InterPro" id="IPR016152">
    <property type="entry name" value="PTrfase/Anion_transptr"/>
</dbReference>
<evidence type="ECO:0000256" key="9">
    <source>
        <dbReference type="ARBA" id="ARBA00022597"/>
    </source>
</evidence>
<dbReference type="SUPFAM" id="SSF55804">
    <property type="entry name" value="Phoshotransferase/anion transport protein"/>
    <property type="match status" value="1"/>
</dbReference>
<evidence type="ECO:0000256" key="8">
    <source>
        <dbReference type="ARBA" id="ARBA00022553"/>
    </source>
</evidence>
<dbReference type="InterPro" id="IPR035895">
    <property type="entry name" value="HPr-like_sf"/>
</dbReference>
<dbReference type="Pfam" id="PF00391">
    <property type="entry name" value="PEP-utilizers"/>
    <property type="match status" value="1"/>
</dbReference>
<dbReference type="PROSITE" id="PS00372">
    <property type="entry name" value="PTS_EIIA_TYPE_2_HIS"/>
    <property type="match status" value="1"/>
</dbReference>
<evidence type="ECO:0000313" key="17">
    <source>
        <dbReference type="EMBL" id="EYF05950.1"/>
    </source>
</evidence>
<dbReference type="Pfam" id="PF00381">
    <property type="entry name" value="PTS-HPr"/>
    <property type="match status" value="1"/>
</dbReference>
<dbReference type="RefSeq" id="WP_044241020.1">
    <property type="nucleotide sequence ID" value="NZ_ASRX01000019.1"/>
</dbReference>
<organism evidence="17 18">
    <name type="scientific">Chondromyces apiculatus DSM 436</name>
    <dbReference type="NCBI Taxonomy" id="1192034"/>
    <lineage>
        <taxon>Bacteria</taxon>
        <taxon>Pseudomonadati</taxon>
        <taxon>Myxococcota</taxon>
        <taxon>Polyangia</taxon>
        <taxon>Polyangiales</taxon>
        <taxon>Polyangiaceae</taxon>
        <taxon>Chondromyces</taxon>
    </lineage>
</organism>
<dbReference type="CDD" id="cd00367">
    <property type="entry name" value="PTS-HPr_like"/>
    <property type="match status" value="1"/>
</dbReference>
<dbReference type="SUPFAM" id="SSF52009">
    <property type="entry name" value="Phosphohistidine domain"/>
    <property type="match status" value="1"/>
</dbReference>
<evidence type="ECO:0000256" key="7">
    <source>
        <dbReference type="ARBA" id="ARBA00022490"/>
    </source>
</evidence>
<comment type="subcellular location">
    <subcellularLocation>
        <location evidence="3">Cytoplasm</location>
    </subcellularLocation>
</comment>
<name>A0A017TAV1_9BACT</name>
<keyword evidence="10 17" id="KW-0808">Transferase</keyword>
<evidence type="ECO:0000313" key="18">
    <source>
        <dbReference type="Proteomes" id="UP000019678"/>
    </source>
</evidence>
<comment type="caution">
    <text evidence="17">The sequence shown here is derived from an EMBL/GenBank/DDBJ whole genome shotgun (WGS) entry which is preliminary data.</text>
</comment>
<dbReference type="InterPro" id="IPR001020">
    <property type="entry name" value="PTS_HPr_His_P_site"/>
</dbReference>
<dbReference type="GO" id="GO:0008965">
    <property type="term" value="F:phosphoenolpyruvate-protein phosphotransferase activity"/>
    <property type="evidence" value="ECO:0007669"/>
    <property type="project" value="UniProtKB-EC"/>
</dbReference>
<dbReference type="Pfam" id="PF05524">
    <property type="entry name" value="PEP-utilisers_N"/>
    <property type="match status" value="1"/>
</dbReference>
<evidence type="ECO:0000259" key="16">
    <source>
        <dbReference type="PROSITE" id="PS51350"/>
    </source>
</evidence>
<dbReference type="InterPro" id="IPR000121">
    <property type="entry name" value="PEP_util_C"/>
</dbReference>
<dbReference type="CDD" id="cd00211">
    <property type="entry name" value="PTS_IIA_fru"/>
    <property type="match status" value="1"/>
</dbReference>
<dbReference type="Gene3D" id="3.20.20.60">
    <property type="entry name" value="Phosphoenolpyruvate-binding domains"/>
    <property type="match status" value="1"/>
</dbReference>
<dbReference type="InterPro" id="IPR002178">
    <property type="entry name" value="PTS_EIIA_type-2_dom"/>
</dbReference>
<dbReference type="STRING" id="1192034.CAP_2409"/>
<dbReference type="InterPro" id="IPR015813">
    <property type="entry name" value="Pyrv/PenolPyrv_kinase-like_dom"/>
</dbReference>
<keyword evidence="7" id="KW-0963">Cytoplasm</keyword>
<dbReference type="PROSITE" id="PS00369">
    <property type="entry name" value="PTS_HPR_HIS"/>
    <property type="match status" value="1"/>
</dbReference>
<reference evidence="17 18" key="1">
    <citation type="submission" date="2013-05" db="EMBL/GenBank/DDBJ databases">
        <title>Genome assembly of Chondromyces apiculatus DSM 436.</title>
        <authorList>
            <person name="Sharma G."/>
            <person name="Khatri I."/>
            <person name="Kaur C."/>
            <person name="Mayilraj S."/>
            <person name="Subramanian S."/>
        </authorList>
    </citation>
    <scope>NUCLEOTIDE SEQUENCE [LARGE SCALE GENOMIC DNA]</scope>
    <source>
        <strain evidence="17 18">DSM 436</strain>
    </source>
</reference>
<keyword evidence="6" id="KW-0813">Transport</keyword>
<dbReference type="OrthoDB" id="9765468at2"/>
<keyword evidence="11" id="KW-0598">Phosphotransferase system</keyword>
<evidence type="ECO:0000256" key="10">
    <source>
        <dbReference type="ARBA" id="ARBA00022679"/>
    </source>
</evidence>
<dbReference type="GO" id="GO:0009401">
    <property type="term" value="P:phosphoenolpyruvate-dependent sugar phosphotransferase system"/>
    <property type="evidence" value="ECO:0007669"/>
    <property type="project" value="UniProtKB-KW"/>
</dbReference>
<feature type="domain" description="PTS EIIA type-2" evidence="15">
    <location>
        <begin position="2"/>
        <end position="142"/>
    </location>
</feature>
<dbReference type="InterPro" id="IPR008731">
    <property type="entry name" value="PTS_EIN"/>
</dbReference>
<dbReference type="NCBIfam" id="TIGR01417">
    <property type="entry name" value="PTS_I_fam"/>
    <property type="match status" value="1"/>
</dbReference>
<dbReference type="PANTHER" id="PTHR46244:SF6">
    <property type="entry name" value="PHOSPHOENOLPYRUVATE-PROTEIN PHOSPHOTRANSFERASE"/>
    <property type="match status" value="1"/>
</dbReference>
<dbReference type="InterPro" id="IPR018274">
    <property type="entry name" value="PEP_util_AS"/>
</dbReference>
<keyword evidence="9" id="KW-0762">Sugar transport</keyword>
<evidence type="ECO:0000256" key="14">
    <source>
        <dbReference type="ARBA" id="ARBA00022842"/>
    </source>
</evidence>
<dbReference type="PRINTS" id="PR00107">
    <property type="entry name" value="PHOSPHOCPHPR"/>
</dbReference>
<dbReference type="SUPFAM" id="SSF47831">
    <property type="entry name" value="Enzyme I of the PEP:sugar phosphotransferase system HPr-binding (sub)domain"/>
    <property type="match status" value="1"/>
</dbReference>
<dbReference type="GO" id="GO:0046872">
    <property type="term" value="F:metal ion binding"/>
    <property type="evidence" value="ECO:0007669"/>
    <property type="project" value="UniProtKB-KW"/>
</dbReference>
<dbReference type="Pfam" id="PF00359">
    <property type="entry name" value="PTS_EIIA_2"/>
    <property type="match status" value="1"/>
</dbReference>
<evidence type="ECO:0000256" key="3">
    <source>
        <dbReference type="ARBA" id="ARBA00004496"/>
    </source>
</evidence>
<dbReference type="Pfam" id="PF02896">
    <property type="entry name" value="PEP-utilizers_C"/>
    <property type="match status" value="1"/>
</dbReference>
<dbReference type="PROSITE" id="PS00370">
    <property type="entry name" value="PEP_ENZYMES_PHOS_SITE"/>
    <property type="match status" value="1"/>
</dbReference>
<dbReference type="InterPro" id="IPR040442">
    <property type="entry name" value="Pyrv_kinase-like_dom_sf"/>
</dbReference>
<evidence type="ECO:0000256" key="5">
    <source>
        <dbReference type="ARBA" id="ARBA00012232"/>
    </source>
</evidence>
<dbReference type="InterPro" id="IPR000032">
    <property type="entry name" value="HPr-like"/>
</dbReference>
<dbReference type="eggNOG" id="COG1080">
    <property type="taxonomic scope" value="Bacteria"/>
</dbReference>
<evidence type="ECO:0000256" key="6">
    <source>
        <dbReference type="ARBA" id="ARBA00022448"/>
    </source>
</evidence>
<keyword evidence="8" id="KW-0597">Phosphoprotein</keyword>
<sequence length="845" mass="87767">MLIVDSSLVRLGLSARDKHDAIRQTAAILAESGCVDPAYAQSMIAREAQTATFLGHGIAIPHGLRTDAAMIRRTAVAVAQFPSGVAWNPGETVYLAVGIAATSDEHISVLANLTDVLQDDAIAAALARTRDPQRILTALNQPRTPASPMSTAAPAREAGAGGALDPYAGYPAQVEIVMPGNVGLHARPAAALAAIARRFQADIRVRHGDKVASGKALASLLTLGVEAGARFHVLASGPDADAALRALRVAIEEGLGEHDAPPNEHAQPAPSHPTPALPFVGDVRLGVAASPGIAIALLHRLHRTAVAIGEATGNPAEEQAQLDAALDAARAQIRRLHGDVAARSGARKAAIFLAHGEMLDDPDLLAEARERIHAGASAASAFHTAAAARATALETLSDPLLAARADDIRDVADRVLRCLSFGSRSDDAAPTSTIPSRPVIILADDLSPSDTASLDAAWVKGLATAHGGPNAHTAILARALGIPAVVGLGDALLDLPDGTEAIIDGSGGVLVVSPGDDDRALAVTAAAAQVLATASARRDAYRPAVTRDGHRVEVVANIGTAADATRAVDAGAEGVGLLRTEFLFLKRDTPPTEDEQTEALLAMVRALNGLPLVVRTLDIGGDKDVPYLSLPREDNPFLGVRGVRLCLAQPELFNPQLRAIVRAAREAPEGAVKVMFPMVATIEELRDARAALERVRAELHGPPIDCGIMIEVPSAAVMADVFAREAAFLSIGTNDLTQYVLAMDRLHPALTRHADGLHPAVLRLIDQIVQAAHAHGRWVGVCGNLAAERAAAPILVGLGVDELSVSPPAVPELKAQVRDMSLESARALARRALACATAAEVRALS</sequence>
<accession>A0A017TAV1</accession>
<dbReference type="EMBL" id="ASRX01000019">
    <property type="protein sequence ID" value="EYF05950.1"/>
    <property type="molecule type" value="Genomic_DNA"/>
</dbReference>
<evidence type="ECO:0000256" key="4">
    <source>
        <dbReference type="ARBA" id="ARBA00007837"/>
    </source>
</evidence>
<proteinExistence type="inferred from homology"/>
<dbReference type="SUPFAM" id="SSF55594">
    <property type="entry name" value="HPr-like"/>
    <property type="match status" value="1"/>
</dbReference>
<dbReference type="PANTHER" id="PTHR46244">
    <property type="entry name" value="PHOSPHOENOLPYRUVATE-PROTEIN PHOSPHOTRANSFERASE"/>
    <property type="match status" value="1"/>
</dbReference>
<dbReference type="GO" id="GO:0005737">
    <property type="term" value="C:cytoplasm"/>
    <property type="evidence" value="ECO:0007669"/>
    <property type="project" value="UniProtKB-SubCell"/>
</dbReference>
<comment type="catalytic activity">
    <reaction evidence="1">
        <text>L-histidyl-[protein] + phosphoenolpyruvate = N(pros)-phospho-L-histidyl-[protein] + pyruvate</text>
        <dbReference type="Rhea" id="RHEA:23880"/>
        <dbReference type="Rhea" id="RHEA-COMP:9745"/>
        <dbReference type="Rhea" id="RHEA-COMP:9746"/>
        <dbReference type="ChEBI" id="CHEBI:15361"/>
        <dbReference type="ChEBI" id="CHEBI:29979"/>
        <dbReference type="ChEBI" id="CHEBI:58702"/>
        <dbReference type="ChEBI" id="CHEBI:64837"/>
        <dbReference type="EC" id="2.7.3.9"/>
    </reaction>
</comment>
<protein>
    <recommendedName>
        <fullName evidence="5">phosphoenolpyruvate--protein phosphotransferase</fullName>
        <ecNumber evidence="5">2.7.3.9</ecNumber>
    </recommendedName>
</protein>
<keyword evidence="14" id="KW-0460">Magnesium</keyword>
<dbReference type="Proteomes" id="UP000019678">
    <property type="component" value="Unassembled WGS sequence"/>
</dbReference>
<dbReference type="PROSITE" id="PS51094">
    <property type="entry name" value="PTS_EIIA_TYPE_2"/>
    <property type="match status" value="1"/>
</dbReference>
<dbReference type="GO" id="GO:0016301">
    <property type="term" value="F:kinase activity"/>
    <property type="evidence" value="ECO:0007669"/>
    <property type="project" value="UniProtKB-KW"/>
</dbReference>
<dbReference type="InterPro" id="IPR050499">
    <property type="entry name" value="PEP-utilizing_PTS_enzyme"/>
</dbReference>
<evidence type="ECO:0000256" key="11">
    <source>
        <dbReference type="ARBA" id="ARBA00022683"/>
    </source>
</evidence>
<dbReference type="EC" id="2.7.3.9" evidence="5"/>
<gene>
    <name evidence="17" type="ORF">CAP_2409</name>
</gene>
<evidence type="ECO:0000256" key="13">
    <source>
        <dbReference type="ARBA" id="ARBA00022777"/>
    </source>
</evidence>
<evidence type="ECO:0000259" key="15">
    <source>
        <dbReference type="PROSITE" id="PS51094"/>
    </source>
</evidence>
<dbReference type="PROSITE" id="PS51350">
    <property type="entry name" value="PTS_HPR_DOM"/>
    <property type="match status" value="1"/>
</dbReference>
<evidence type="ECO:0000256" key="2">
    <source>
        <dbReference type="ARBA" id="ARBA00001946"/>
    </source>
</evidence>
<evidence type="ECO:0000256" key="1">
    <source>
        <dbReference type="ARBA" id="ARBA00000683"/>
    </source>
</evidence>
<dbReference type="PRINTS" id="PR01736">
    <property type="entry name" value="PHPHTRNFRASE"/>
</dbReference>
<dbReference type="NCBIfam" id="TIGR01003">
    <property type="entry name" value="PTS_HPr_family"/>
    <property type="match status" value="1"/>
</dbReference>
<dbReference type="Gene3D" id="3.30.1340.10">
    <property type="entry name" value="HPr-like"/>
    <property type="match status" value="1"/>
</dbReference>
<comment type="similarity">
    <text evidence="4">Belongs to the PEP-utilizing enzyme family.</text>
</comment>
<evidence type="ECO:0000256" key="12">
    <source>
        <dbReference type="ARBA" id="ARBA00022723"/>
    </source>
</evidence>
<dbReference type="InterPro" id="IPR008279">
    <property type="entry name" value="PEP-util_enz_mobile_dom"/>
</dbReference>
<dbReference type="Gene3D" id="1.10.274.10">
    <property type="entry name" value="PtsI, HPr-binding domain"/>
    <property type="match status" value="1"/>
</dbReference>
<feature type="domain" description="HPr" evidence="16">
    <location>
        <begin position="171"/>
        <end position="258"/>
    </location>
</feature>
<dbReference type="Gene3D" id="3.50.30.10">
    <property type="entry name" value="Phosphohistidine domain"/>
    <property type="match status" value="1"/>
</dbReference>
<dbReference type="Gene3D" id="3.40.930.10">
    <property type="entry name" value="Mannitol-specific EII, Chain A"/>
    <property type="match status" value="1"/>
</dbReference>
<keyword evidence="12" id="KW-0479">Metal-binding</keyword>